<dbReference type="OrthoDB" id="9794842at2"/>
<dbReference type="PANTHER" id="PTHR30417:SF1">
    <property type="entry name" value="N-ACETYLMURAMOYL-L-ALANINE AMIDASE AMID"/>
    <property type="match status" value="1"/>
</dbReference>
<dbReference type="GO" id="GO:0071555">
    <property type="term" value="P:cell wall organization"/>
    <property type="evidence" value="ECO:0007669"/>
    <property type="project" value="UniProtKB-KW"/>
</dbReference>
<dbReference type="EMBL" id="FRXN01000002">
    <property type="protein sequence ID" value="SHO61600.1"/>
    <property type="molecule type" value="Genomic_DNA"/>
</dbReference>
<dbReference type="Pfam" id="PF01510">
    <property type="entry name" value="Amidase_2"/>
    <property type="match status" value="1"/>
</dbReference>
<feature type="domain" description="N-acetylmuramoyl-L-alanine amidase" evidence="6">
    <location>
        <begin position="64"/>
        <end position="197"/>
    </location>
</feature>
<dbReference type="Gene3D" id="3.40.80.10">
    <property type="entry name" value="Peptidoglycan recognition protein-like"/>
    <property type="match status" value="1"/>
</dbReference>
<dbReference type="AlphaFoldDB" id="A0A1M7Z9W9"/>
<evidence type="ECO:0000256" key="3">
    <source>
        <dbReference type="ARBA" id="ARBA00022801"/>
    </source>
</evidence>
<dbReference type="Proteomes" id="UP000184609">
    <property type="component" value="Unassembled WGS sequence"/>
</dbReference>
<dbReference type="RefSeq" id="WP_073571114.1">
    <property type="nucleotide sequence ID" value="NZ_FRXN01000002.1"/>
</dbReference>
<evidence type="ECO:0000313" key="7">
    <source>
        <dbReference type="EMBL" id="SHO61600.1"/>
    </source>
</evidence>
<feature type="signal peptide" evidence="5">
    <location>
        <begin position="1"/>
        <end position="26"/>
    </location>
</feature>
<keyword evidence="5" id="KW-0732">Signal</keyword>
<evidence type="ECO:0000256" key="5">
    <source>
        <dbReference type="SAM" id="SignalP"/>
    </source>
</evidence>
<evidence type="ECO:0000256" key="2">
    <source>
        <dbReference type="ARBA" id="ARBA00011901"/>
    </source>
</evidence>
<evidence type="ECO:0000259" key="6">
    <source>
        <dbReference type="SMART" id="SM00644"/>
    </source>
</evidence>
<sequence length="284" mass="32409">MLKSKVTSLVLSLVLLGLMSCSRDFYFQNNKAHKAQVEEATAIFLTEPATKTQSPNDSLVINDQWIGTSNFSIRKPNFVVIHHTAQESLDQTIKTFTVKRTSVSSHYVISRDGEVVQMLNDYLRSWHAGRGRWGNDTDLNSSSIGIELDNNGSEYFSEMQIESLLKLLKILKGKYNIPTANFIGHADLAPGRKVDPSPYFPWKRLADEGYGFWFDEAIMQTGYQGKLPENFNPIDALRIIGYDVTDPKAAIQSFKIHFTKRDIEKPELTELDQLILYDLYLKYR</sequence>
<dbReference type="GO" id="GO:0009253">
    <property type="term" value="P:peptidoglycan catabolic process"/>
    <property type="evidence" value="ECO:0007669"/>
    <property type="project" value="InterPro"/>
</dbReference>
<feature type="chain" id="PRO_5012997791" description="N-acetylmuramoyl-L-alanine amidase" evidence="5">
    <location>
        <begin position="27"/>
        <end position="284"/>
    </location>
</feature>
<dbReference type="InterPro" id="IPR051206">
    <property type="entry name" value="NAMLAA_amidase_2"/>
</dbReference>
<dbReference type="PROSITE" id="PS51257">
    <property type="entry name" value="PROKAR_LIPOPROTEIN"/>
    <property type="match status" value="1"/>
</dbReference>
<keyword evidence="8" id="KW-1185">Reference proteome</keyword>
<dbReference type="GO" id="GO:0019867">
    <property type="term" value="C:outer membrane"/>
    <property type="evidence" value="ECO:0007669"/>
    <property type="project" value="TreeGrafter"/>
</dbReference>
<evidence type="ECO:0000256" key="1">
    <source>
        <dbReference type="ARBA" id="ARBA00001561"/>
    </source>
</evidence>
<comment type="catalytic activity">
    <reaction evidence="1">
        <text>Hydrolyzes the link between N-acetylmuramoyl residues and L-amino acid residues in certain cell-wall glycopeptides.</text>
        <dbReference type="EC" id="3.5.1.28"/>
    </reaction>
</comment>
<dbReference type="GO" id="GO:0008745">
    <property type="term" value="F:N-acetylmuramoyl-L-alanine amidase activity"/>
    <property type="evidence" value="ECO:0007669"/>
    <property type="project" value="UniProtKB-EC"/>
</dbReference>
<evidence type="ECO:0000313" key="8">
    <source>
        <dbReference type="Proteomes" id="UP000184609"/>
    </source>
</evidence>
<dbReference type="InterPro" id="IPR036505">
    <property type="entry name" value="Amidase/PGRP_sf"/>
</dbReference>
<dbReference type="CDD" id="cd06583">
    <property type="entry name" value="PGRP"/>
    <property type="match status" value="1"/>
</dbReference>
<dbReference type="SMART" id="SM00644">
    <property type="entry name" value="Ami_2"/>
    <property type="match status" value="1"/>
</dbReference>
<evidence type="ECO:0000256" key="4">
    <source>
        <dbReference type="ARBA" id="ARBA00023316"/>
    </source>
</evidence>
<proteinExistence type="predicted"/>
<dbReference type="EC" id="3.5.1.28" evidence="2"/>
<keyword evidence="3" id="KW-0378">Hydrolase</keyword>
<dbReference type="GO" id="GO:0009254">
    <property type="term" value="P:peptidoglycan turnover"/>
    <property type="evidence" value="ECO:0007669"/>
    <property type="project" value="TreeGrafter"/>
</dbReference>
<name>A0A1M7Z9W9_9BACT</name>
<gene>
    <name evidence="7" type="ORF">SAMN04488108_1448</name>
</gene>
<accession>A0A1M7Z9W9</accession>
<dbReference type="PANTHER" id="PTHR30417">
    <property type="entry name" value="N-ACETYLMURAMOYL-L-ALANINE AMIDASE AMID"/>
    <property type="match status" value="1"/>
</dbReference>
<protein>
    <recommendedName>
        <fullName evidence="2">N-acetylmuramoyl-L-alanine amidase</fullName>
        <ecNumber evidence="2">3.5.1.28</ecNumber>
    </recommendedName>
</protein>
<reference evidence="8" key="1">
    <citation type="submission" date="2016-12" db="EMBL/GenBank/DDBJ databases">
        <authorList>
            <person name="Varghese N."/>
            <person name="Submissions S."/>
        </authorList>
    </citation>
    <scope>NUCLEOTIDE SEQUENCE [LARGE SCALE GENOMIC DNA]</scope>
    <source>
        <strain evidence="8">DSM 25035</strain>
    </source>
</reference>
<dbReference type="InterPro" id="IPR002502">
    <property type="entry name" value="Amidase_domain"/>
</dbReference>
<organism evidence="7 8">
    <name type="scientific">Algoriphagus zhangzhouensis</name>
    <dbReference type="NCBI Taxonomy" id="1073327"/>
    <lineage>
        <taxon>Bacteria</taxon>
        <taxon>Pseudomonadati</taxon>
        <taxon>Bacteroidota</taxon>
        <taxon>Cytophagia</taxon>
        <taxon>Cytophagales</taxon>
        <taxon>Cyclobacteriaceae</taxon>
        <taxon>Algoriphagus</taxon>
    </lineage>
</organism>
<keyword evidence="4" id="KW-0961">Cell wall biogenesis/degradation</keyword>
<dbReference type="SUPFAM" id="SSF55846">
    <property type="entry name" value="N-acetylmuramoyl-L-alanine amidase-like"/>
    <property type="match status" value="1"/>
</dbReference>